<evidence type="ECO:0000313" key="2">
    <source>
        <dbReference type="Proteomes" id="UP000197068"/>
    </source>
</evidence>
<keyword evidence="2" id="KW-1185">Reference proteome</keyword>
<name>A0ABQ0MS27_9GAMM</name>
<gene>
    <name evidence="1" type="ORF">MTCD1_00758</name>
</gene>
<organism evidence="1 2">
    <name type="scientific">Colwellia marinimaniae</name>
    <dbReference type="NCBI Taxonomy" id="1513592"/>
    <lineage>
        <taxon>Bacteria</taxon>
        <taxon>Pseudomonadati</taxon>
        <taxon>Pseudomonadota</taxon>
        <taxon>Gammaproteobacteria</taxon>
        <taxon>Alteromonadales</taxon>
        <taxon>Colwelliaceae</taxon>
        <taxon>Colwellia</taxon>
    </lineage>
</organism>
<dbReference type="EMBL" id="BDQM01000004">
    <property type="protein sequence ID" value="GAW95159.1"/>
    <property type="molecule type" value="Genomic_DNA"/>
</dbReference>
<reference evidence="1 2" key="1">
    <citation type="submission" date="2017-06" db="EMBL/GenBank/DDBJ databases">
        <title>Whole Genome Sequences of Colwellia marinimaniae MTCD1.</title>
        <authorList>
            <person name="Kusumoto H."/>
            <person name="Inoue M."/>
            <person name="Tanikawa K."/>
            <person name="Maeji H."/>
            <person name="Cameron J.H."/>
            <person name="Bartlett D.H."/>
        </authorList>
    </citation>
    <scope>NUCLEOTIDE SEQUENCE [LARGE SCALE GENOMIC DNA]</scope>
    <source>
        <strain evidence="1 2">MTCD1</strain>
    </source>
</reference>
<sequence length="59" mass="6750">MSITSSEESLFSKWNEISKYSRHPLKRNIADTHSKVELYVCGYCATSQKNIADTHSNEI</sequence>
<proteinExistence type="predicted"/>
<comment type="caution">
    <text evidence="1">The sequence shown here is derived from an EMBL/GenBank/DDBJ whole genome shotgun (WGS) entry which is preliminary data.</text>
</comment>
<dbReference type="Proteomes" id="UP000197068">
    <property type="component" value="Unassembled WGS sequence"/>
</dbReference>
<accession>A0ABQ0MS27</accession>
<evidence type="ECO:0000313" key="1">
    <source>
        <dbReference type="EMBL" id="GAW95159.1"/>
    </source>
</evidence>
<protein>
    <submittedName>
        <fullName evidence="1">Uncharacterized protein</fullName>
    </submittedName>
</protein>